<gene>
    <name evidence="1" type="ORF">LTR09_005632</name>
</gene>
<dbReference type="EMBL" id="JAWDJX010000016">
    <property type="protein sequence ID" value="KAK3053463.1"/>
    <property type="molecule type" value="Genomic_DNA"/>
</dbReference>
<dbReference type="Proteomes" id="UP001271007">
    <property type="component" value="Unassembled WGS sequence"/>
</dbReference>
<dbReference type="PANTHER" id="PTHR38846">
    <property type="entry name" value="C3H1-TYPE DOMAIN-CONTAINING PROTEIN"/>
    <property type="match status" value="1"/>
</dbReference>
<organism evidence="1 2">
    <name type="scientific">Extremus antarcticus</name>
    <dbReference type="NCBI Taxonomy" id="702011"/>
    <lineage>
        <taxon>Eukaryota</taxon>
        <taxon>Fungi</taxon>
        <taxon>Dikarya</taxon>
        <taxon>Ascomycota</taxon>
        <taxon>Pezizomycotina</taxon>
        <taxon>Dothideomycetes</taxon>
        <taxon>Dothideomycetidae</taxon>
        <taxon>Mycosphaerellales</taxon>
        <taxon>Extremaceae</taxon>
        <taxon>Extremus</taxon>
    </lineage>
</organism>
<name>A0AAJ0GC69_9PEZI</name>
<accession>A0AAJ0GC69</accession>
<dbReference type="AlphaFoldDB" id="A0AAJ0GC69"/>
<reference evidence="1" key="1">
    <citation type="submission" date="2023-04" db="EMBL/GenBank/DDBJ databases">
        <title>Black Yeasts Isolated from many extreme environments.</title>
        <authorList>
            <person name="Coleine C."/>
            <person name="Stajich J.E."/>
            <person name="Selbmann L."/>
        </authorList>
    </citation>
    <scope>NUCLEOTIDE SEQUENCE</scope>
    <source>
        <strain evidence="1">CCFEE 5312</strain>
    </source>
</reference>
<keyword evidence="2" id="KW-1185">Reference proteome</keyword>
<sequence>MPKSKAQVLALHAAVVTHFDHEYGRNESRLVSWQRLCRNVSVEEGTSITQCKKKLRGTFINIVDFVQARNNGTAVRAFASAGELSRYMKSAGREKFFPLAKAEENPILRWMLIHVR</sequence>
<comment type="caution">
    <text evidence="1">The sequence shown here is derived from an EMBL/GenBank/DDBJ whole genome shotgun (WGS) entry which is preliminary data.</text>
</comment>
<evidence type="ECO:0000313" key="2">
    <source>
        <dbReference type="Proteomes" id="UP001271007"/>
    </source>
</evidence>
<dbReference type="PANTHER" id="PTHR38846:SF1">
    <property type="entry name" value="C3H1-TYPE DOMAIN-CONTAINING PROTEIN"/>
    <property type="match status" value="1"/>
</dbReference>
<evidence type="ECO:0000313" key="1">
    <source>
        <dbReference type="EMBL" id="KAK3053463.1"/>
    </source>
</evidence>
<proteinExistence type="predicted"/>
<protein>
    <submittedName>
        <fullName evidence="1">Uncharacterized protein</fullName>
    </submittedName>
</protein>